<sequence length="135" mass="15129">MNEKEFIFKTTFAAIGTAITAWCGGWDIALKVLVYLMVLDYITGFLGAVRQKKVNSEVMFWGGIRKIVILSLVALAVLLDKLFGNTGPVLRTLAMYYYAGREGISMIENVGKIGLRMPPKFKSIFQQLQEKGEEK</sequence>
<dbReference type="Proteomes" id="UP000036356">
    <property type="component" value="Unassembled WGS sequence"/>
</dbReference>
<evidence type="ECO:0000313" key="7">
    <source>
        <dbReference type="Proteomes" id="UP000036356"/>
    </source>
</evidence>
<proteinExistence type="predicted"/>
<reference evidence="6 7" key="1">
    <citation type="submission" date="2015-06" db="EMBL/GenBank/DDBJ databases">
        <title>Draft genome of the moderately acidophilic sulfate reducer Candidatus Desulfosporosinus acididurans strain M1.</title>
        <authorList>
            <person name="Poehlein A."/>
            <person name="Petzsch P."/>
            <person name="Johnson B.D."/>
            <person name="Schloemann M."/>
            <person name="Daniel R."/>
            <person name="Muehling M."/>
        </authorList>
    </citation>
    <scope>NUCLEOTIDE SEQUENCE [LARGE SCALE GENOMIC DNA]</scope>
    <source>
        <strain evidence="6 7">M1</strain>
    </source>
</reference>
<feature type="transmembrane region" description="Helical" evidence="5">
    <location>
        <begin position="12"/>
        <end position="38"/>
    </location>
</feature>
<evidence type="ECO:0000256" key="1">
    <source>
        <dbReference type="ARBA" id="ARBA00004141"/>
    </source>
</evidence>
<keyword evidence="7" id="KW-1185">Reference proteome</keyword>
<dbReference type="Pfam" id="PF05105">
    <property type="entry name" value="Phage_holin_4_1"/>
    <property type="match status" value="1"/>
</dbReference>
<dbReference type="InterPro" id="IPR006480">
    <property type="entry name" value="Phage_holin_4_1"/>
</dbReference>
<keyword evidence="3 5" id="KW-1133">Transmembrane helix</keyword>
<protein>
    <submittedName>
        <fullName evidence="6">Holin family protein</fullName>
    </submittedName>
</protein>
<dbReference type="PATRIC" id="fig|476652.3.peg.243"/>
<evidence type="ECO:0000256" key="2">
    <source>
        <dbReference type="ARBA" id="ARBA00022692"/>
    </source>
</evidence>
<dbReference type="GO" id="GO:0016020">
    <property type="term" value="C:membrane"/>
    <property type="evidence" value="ECO:0007669"/>
    <property type="project" value="UniProtKB-SubCell"/>
</dbReference>
<feature type="transmembrane region" description="Helical" evidence="5">
    <location>
        <begin position="58"/>
        <end position="79"/>
    </location>
</feature>
<dbReference type="RefSeq" id="WP_047808194.1">
    <property type="nucleotide sequence ID" value="NZ_LDZY01000001.1"/>
</dbReference>
<dbReference type="STRING" id="476652.DEAC_c02480"/>
<gene>
    <name evidence="6" type="ORF">DEAC_c02480</name>
</gene>
<comment type="subcellular location">
    <subcellularLocation>
        <location evidence="1">Membrane</location>
        <topology evidence="1">Multi-pass membrane protein</topology>
    </subcellularLocation>
</comment>
<keyword evidence="4 5" id="KW-0472">Membrane</keyword>
<dbReference type="NCBIfam" id="TIGR01593">
    <property type="entry name" value="holin_tox_secr"/>
    <property type="match status" value="1"/>
</dbReference>
<organism evidence="6 7">
    <name type="scientific">Desulfosporosinus acididurans</name>
    <dbReference type="NCBI Taxonomy" id="476652"/>
    <lineage>
        <taxon>Bacteria</taxon>
        <taxon>Bacillati</taxon>
        <taxon>Bacillota</taxon>
        <taxon>Clostridia</taxon>
        <taxon>Eubacteriales</taxon>
        <taxon>Desulfitobacteriaceae</taxon>
        <taxon>Desulfosporosinus</taxon>
    </lineage>
</organism>
<keyword evidence="2 5" id="KW-0812">Transmembrane</keyword>
<dbReference type="AlphaFoldDB" id="A0A0J1IT60"/>
<evidence type="ECO:0000313" key="6">
    <source>
        <dbReference type="EMBL" id="KLU67841.1"/>
    </source>
</evidence>
<evidence type="ECO:0000256" key="4">
    <source>
        <dbReference type="ARBA" id="ARBA00023136"/>
    </source>
</evidence>
<evidence type="ECO:0000256" key="3">
    <source>
        <dbReference type="ARBA" id="ARBA00022989"/>
    </source>
</evidence>
<evidence type="ECO:0000256" key="5">
    <source>
        <dbReference type="SAM" id="Phobius"/>
    </source>
</evidence>
<comment type="caution">
    <text evidence="6">The sequence shown here is derived from an EMBL/GenBank/DDBJ whole genome shotgun (WGS) entry which is preliminary data.</text>
</comment>
<dbReference type="EMBL" id="LDZY01000001">
    <property type="protein sequence ID" value="KLU67841.1"/>
    <property type="molecule type" value="Genomic_DNA"/>
</dbReference>
<name>A0A0J1IT60_9FIRM</name>
<accession>A0A0J1IT60</accession>